<sequence>MASVSEIENIICNTINNYIYPENTSGVLLSTINENLKICRGWPQEVELSKDLMSSSGISWIAVNQQPGQTKNKTRYGRQWKTFDTNDLFGLSVDNVINSSCKVEFSGTALQNGLAGIVISEKAYPVVVQSGQDSATVTNNIYELIKSDYSALISIDGSTITSQSEIVVKGFCGGNSTMYQEISRLEDMFCTSVFSPSIVARDNVENAVIESLLTSDTLSNATFDRGIINFQDRKLYDNNLNANLYRVDIMWSIEFAIISTISCPPLLLPSIDVNSLDVIGII</sequence>
<evidence type="ECO:0008006" key="3">
    <source>
        <dbReference type="Google" id="ProtNLM"/>
    </source>
</evidence>
<evidence type="ECO:0000313" key="1">
    <source>
        <dbReference type="EMBL" id="BCK75787.1"/>
    </source>
</evidence>
<dbReference type="RefSeq" id="WP_132012055.1">
    <property type="nucleotide sequence ID" value="NZ_AP023410.1"/>
</dbReference>
<name>A0AB33ICN3_ACEAC</name>
<reference evidence="1 2" key="1">
    <citation type="journal article" date="2011" name="Microbiology">
        <title>Transcriptome response to different carbon sources in Acetobacter aceti.</title>
        <authorList>
            <person name="Sakurai K."/>
            <person name="Arai H."/>
            <person name="Ishii M."/>
            <person name="Igarashi Y."/>
        </authorList>
    </citation>
    <scope>NUCLEOTIDE SEQUENCE [LARGE SCALE GENOMIC DNA]</scope>
    <source>
        <strain evidence="1 2">NBRC 14818</strain>
    </source>
</reference>
<organism evidence="1 2">
    <name type="scientific">Acetobacter aceti NBRC 14818</name>
    <dbReference type="NCBI Taxonomy" id="887700"/>
    <lineage>
        <taxon>Bacteria</taxon>
        <taxon>Pseudomonadati</taxon>
        <taxon>Pseudomonadota</taxon>
        <taxon>Alphaproteobacteria</taxon>
        <taxon>Acetobacterales</taxon>
        <taxon>Acetobacteraceae</taxon>
        <taxon>Acetobacter</taxon>
        <taxon>Acetobacter subgen. Acetobacter</taxon>
    </lineage>
</organism>
<evidence type="ECO:0000313" key="2">
    <source>
        <dbReference type="Proteomes" id="UP000516424"/>
    </source>
</evidence>
<keyword evidence="2" id="KW-1185">Reference proteome</keyword>
<gene>
    <name evidence="1" type="ORF">EMQ_1393</name>
</gene>
<accession>A0AB33ICN3</accession>
<dbReference type="AlphaFoldDB" id="A0AB33ICN3"/>
<proteinExistence type="predicted"/>
<protein>
    <recommendedName>
        <fullName evidence="3">Baseplate protein J-like domain-containing protein</fullName>
    </recommendedName>
</protein>
<dbReference type="Proteomes" id="UP000516424">
    <property type="component" value="Chromosome"/>
</dbReference>
<dbReference type="EMBL" id="AP023410">
    <property type="protein sequence ID" value="BCK75787.1"/>
    <property type="molecule type" value="Genomic_DNA"/>
</dbReference>